<dbReference type="CDD" id="cd09132">
    <property type="entry name" value="PLDc_unchar4"/>
    <property type="match status" value="1"/>
</dbReference>
<reference evidence="2" key="1">
    <citation type="submission" date="2015-09" db="EMBL/GenBank/DDBJ databases">
        <authorList>
            <person name="Jackson K.R."/>
            <person name="Lunt B.L."/>
            <person name="Fisher J.N.B."/>
            <person name="Gardner A.V."/>
            <person name="Bailey M.E."/>
            <person name="Deus L.M."/>
            <person name="Earl A.S."/>
            <person name="Gibby P.D."/>
            <person name="Hartmann K.A."/>
            <person name="Liu J.E."/>
            <person name="Manci A.M."/>
            <person name="Nielsen D.A."/>
            <person name="Solomon M.B."/>
            <person name="Breakwell D.P."/>
            <person name="Burnett S.H."/>
            <person name="Grose J.H."/>
        </authorList>
    </citation>
    <scope>NUCLEOTIDE SEQUENCE</scope>
    <source>
        <strain evidence="2">7805</strain>
    </source>
</reference>
<dbReference type="InterPro" id="IPR025202">
    <property type="entry name" value="PLD-like_dom"/>
</dbReference>
<dbReference type="Pfam" id="PF13091">
    <property type="entry name" value="PLDc_2"/>
    <property type="match status" value="1"/>
</dbReference>
<dbReference type="GO" id="GO:0030572">
    <property type="term" value="F:phosphatidyltransferase activity"/>
    <property type="evidence" value="ECO:0007669"/>
    <property type="project" value="UniProtKB-ARBA"/>
</dbReference>
<feature type="domain" description="PLD phosphodiesterase" evidence="1">
    <location>
        <begin position="201"/>
        <end position="228"/>
    </location>
</feature>
<dbReference type="RefSeq" id="WP_235752348.1">
    <property type="nucleotide sequence ID" value="NZ_JBMLSA010000158.1"/>
</dbReference>
<gene>
    <name evidence="2" type="ORF">PLAM_mp0097</name>
</gene>
<dbReference type="NCBIfam" id="NF038319">
    <property type="entry name" value="DISARM_DrmC_I"/>
    <property type="match status" value="1"/>
</dbReference>
<dbReference type="InterPro" id="IPR001736">
    <property type="entry name" value="PLipase_D/transphosphatidylase"/>
</dbReference>
<organism evidence="2">
    <name type="scientific">Planktothrix agardhii</name>
    <name type="common">Oscillatoria agardhii</name>
    <dbReference type="NCBI Taxonomy" id="1160"/>
    <lineage>
        <taxon>Bacteria</taxon>
        <taxon>Bacillati</taxon>
        <taxon>Cyanobacteriota</taxon>
        <taxon>Cyanophyceae</taxon>
        <taxon>Oscillatoriophycideae</taxon>
        <taxon>Oscillatoriales</taxon>
        <taxon>Microcoleaceae</taxon>
        <taxon>Planktothrix</taxon>
    </lineage>
</organism>
<evidence type="ECO:0000313" key="2">
    <source>
        <dbReference type="EMBL" id="CUM62392.1"/>
    </source>
</evidence>
<dbReference type="InterPro" id="IPR047955">
    <property type="entry name" value="DrmC-like"/>
</dbReference>
<dbReference type="GO" id="GO:0032049">
    <property type="term" value="P:cardiolipin biosynthetic process"/>
    <property type="evidence" value="ECO:0007669"/>
    <property type="project" value="UniProtKB-ARBA"/>
</dbReference>
<dbReference type="PROSITE" id="PS50035">
    <property type="entry name" value="PLD"/>
    <property type="match status" value="1"/>
</dbReference>
<name>A0A1J1JLD4_PLAAG</name>
<evidence type="ECO:0000259" key="1">
    <source>
        <dbReference type="PROSITE" id="PS50035"/>
    </source>
</evidence>
<dbReference type="Gene3D" id="3.30.870.10">
    <property type="entry name" value="Endonuclease Chain A"/>
    <property type="match status" value="1"/>
</dbReference>
<proteinExistence type="predicted"/>
<sequence>MNRQLLEKIYQVAQELPPLVLNSVIHSLGEQVFDSHYPFIDQILNQLSNPMFRRLVGELFTLWQQNQSDWDSRAIASALMASAYSIQTSQQSLAAELVWTGPPTLGIPVRRTDQVLLQLIRDTQQQLIIISFAVYKIPEIAEALLEALERGIQLKIILETTQAEGGKMSFKGTTALGQKILRDAQVFLWPVEKRLHDPQGRYGSLHIKSVISDQKYLFITSANLTEYALTLNMEMGVLLKSPALASQVTDLIYHLIHQEVLVKL</sequence>
<dbReference type="PANTHER" id="PTHR21248">
    <property type="entry name" value="CARDIOLIPIN SYNTHASE"/>
    <property type="match status" value="1"/>
</dbReference>
<dbReference type="PANTHER" id="PTHR21248:SF22">
    <property type="entry name" value="PHOSPHOLIPASE D"/>
    <property type="match status" value="1"/>
</dbReference>
<accession>A0A1J1JLD4</accession>
<dbReference type="EMBL" id="LO018305">
    <property type="protein sequence ID" value="CUM62392.1"/>
    <property type="molecule type" value="Genomic_DNA"/>
</dbReference>
<dbReference type="AlphaFoldDB" id="A0A1J1JLD4"/>
<protein>
    <recommendedName>
        <fullName evidence="1">PLD phosphodiesterase domain-containing protein</fullName>
    </recommendedName>
</protein>
<dbReference type="SUPFAM" id="SSF56024">
    <property type="entry name" value="Phospholipase D/nuclease"/>
    <property type="match status" value="1"/>
</dbReference>